<evidence type="ECO:0000313" key="3">
    <source>
        <dbReference type="Proteomes" id="UP001597221"/>
    </source>
</evidence>
<keyword evidence="1" id="KW-0812">Transmembrane</keyword>
<feature type="transmembrane region" description="Helical" evidence="1">
    <location>
        <begin position="47"/>
        <end position="70"/>
    </location>
</feature>
<accession>A0ABW4HRX3</accession>
<gene>
    <name evidence="2" type="ORF">ACFSBH_09500</name>
</gene>
<dbReference type="EMBL" id="JBHUDE010000043">
    <property type="protein sequence ID" value="MFD1607887.1"/>
    <property type="molecule type" value="Genomic_DNA"/>
</dbReference>
<keyword evidence="1" id="KW-1133">Transmembrane helix</keyword>
<keyword evidence="1" id="KW-0472">Membrane</keyword>
<reference evidence="3" key="1">
    <citation type="journal article" date="2019" name="Int. J. Syst. Evol. Microbiol.">
        <title>The Global Catalogue of Microorganisms (GCM) 10K type strain sequencing project: providing services to taxonomists for standard genome sequencing and annotation.</title>
        <authorList>
            <consortium name="The Broad Institute Genomics Platform"/>
            <consortium name="The Broad Institute Genome Sequencing Center for Infectious Disease"/>
            <person name="Wu L."/>
            <person name="Ma J."/>
        </authorList>
    </citation>
    <scope>NUCLEOTIDE SEQUENCE [LARGE SCALE GENOMIC DNA]</scope>
    <source>
        <strain evidence="3">CGMCC 1.12376</strain>
    </source>
</reference>
<comment type="caution">
    <text evidence="2">The sequence shown here is derived from an EMBL/GenBank/DDBJ whole genome shotgun (WGS) entry which is preliminary data.</text>
</comment>
<dbReference type="RefSeq" id="WP_251511376.1">
    <property type="nucleotide sequence ID" value="NZ_JAMBON010000002.1"/>
</dbReference>
<keyword evidence="3" id="KW-1185">Reference proteome</keyword>
<dbReference type="Proteomes" id="UP001597221">
    <property type="component" value="Unassembled WGS sequence"/>
</dbReference>
<protein>
    <submittedName>
        <fullName evidence="2">Uncharacterized protein</fullName>
    </submittedName>
</protein>
<proteinExistence type="predicted"/>
<name>A0ABW4HRX3_9BACI</name>
<evidence type="ECO:0000313" key="2">
    <source>
        <dbReference type="EMBL" id="MFD1607887.1"/>
    </source>
</evidence>
<evidence type="ECO:0000256" key="1">
    <source>
        <dbReference type="SAM" id="Phobius"/>
    </source>
</evidence>
<sequence>MEEKTQIKKHLDQELKDLHFTKHVDVLNKIKQPTRKEKLSQLWNKEVTIPILPVSSVLVILLFSYGIFVIQDINVEYEQNELINIGGNRYWQEDIEGRMKNEEQR</sequence>
<organism evidence="2 3">
    <name type="scientific">Oceanobacillus luteolus</name>
    <dbReference type="NCBI Taxonomy" id="1274358"/>
    <lineage>
        <taxon>Bacteria</taxon>
        <taxon>Bacillati</taxon>
        <taxon>Bacillota</taxon>
        <taxon>Bacilli</taxon>
        <taxon>Bacillales</taxon>
        <taxon>Bacillaceae</taxon>
        <taxon>Oceanobacillus</taxon>
    </lineage>
</organism>